<gene>
    <name evidence="2" type="ORF">psyc5s11_32580</name>
</gene>
<evidence type="ECO:0000313" key="2">
    <source>
        <dbReference type="EMBL" id="BCZ47191.1"/>
    </source>
</evidence>
<accession>A0ABM7TE95</accession>
<dbReference type="Proteomes" id="UP000824633">
    <property type="component" value="Chromosome"/>
</dbReference>
<name>A0ABM7TE95_9CLOT</name>
<dbReference type="EMBL" id="AP024849">
    <property type="protein sequence ID" value="BCZ47191.1"/>
    <property type="molecule type" value="Genomic_DNA"/>
</dbReference>
<sequence>MNISGIFNSTYSNNVTSTKQLQDVDKVSNTTKTQNIQKPDAMSSATITNGGDHHFEAKA</sequence>
<organism evidence="2 3">
    <name type="scientific">Clostridium gelidum</name>
    <dbReference type="NCBI Taxonomy" id="704125"/>
    <lineage>
        <taxon>Bacteria</taxon>
        <taxon>Bacillati</taxon>
        <taxon>Bacillota</taxon>
        <taxon>Clostridia</taxon>
        <taxon>Eubacteriales</taxon>
        <taxon>Clostridiaceae</taxon>
        <taxon>Clostridium</taxon>
    </lineage>
</organism>
<feature type="compositionally biased region" description="Polar residues" evidence="1">
    <location>
        <begin position="29"/>
        <end position="49"/>
    </location>
</feature>
<feature type="region of interest" description="Disordered" evidence="1">
    <location>
        <begin position="29"/>
        <end position="59"/>
    </location>
</feature>
<evidence type="ECO:0000313" key="3">
    <source>
        <dbReference type="Proteomes" id="UP000824633"/>
    </source>
</evidence>
<reference evidence="3" key="1">
    <citation type="submission" date="2021-07" db="EMBL/GenBank/DDBJ databases">
        <title>Complete genome sequencing of a Clostridium isolate.</title>
        <authorList>
            <person name="Ueki A."/>
            <person name="Tonouchi A."/>
        </authorList>
    </citation>
    <scope>NUCLEOTIDE SEQUENCE [LARGE SCALE GENOMIC DNA]</scope>
    <source>
        <strain evidence="3">C5S11</strain>
    </source>
</reference>
<dbReference type="RefSeq" id="WP_224033563.1">
    <property type="nucleotide sequence ID" value="NZ_AP024849.1"/>
</dbReference>
<keyword evidence="3" id="KW-1185">Reference proteome</keyword>
<protein>
    <submittedName>
        <fullName evidence="2">Uncharacterized protein</fullName>
    </submittedName>
</protein>
<proteinExistence type="predicted"/>
<evidence type="ECO:0000256" key="1">
    <source>
        <dbReference type="SAM" id="MobiDB-lite"/>
    </source>
</evidence>